<evidence type="ECO:0000313" key="3">
    <source>
        <dbReference type="EMBL" id="TCL59350.1"/>
    </source>
</evidence>
<dbReference type="Proteomes" id="UP000295718">
    <property type="component" value="Unassembled WGS sequence"/>
</dbReference>
<dbReference type="AlphaFoldDB" id="A0A4R1R1W8"/>
<dbReference type="InterPro" id="IPR001509">
    <property type="entry name" value="Epimerase_deHydtase"/>
</dbReference>
<keyword evidence="4" id="KW-1185">Reference proteome</keyword>
<dbReference type="InterPro" id="IPR036291">
    <property type="entry name" value="NAD(P)-bd_dom_sf"/>
</dbReference>
<dbReference type="Gene3D" id="3.40.50.720">
    <property type="entry name" value="NAD(P)-binding Rossmann-like Domain"/>
    <property type="match status" value="1"/>
</dbReference>
<feature type="domain" description="NAD-dependent epimerase/dehydratase" evidence="2">
    <location>
        <begin position="5"/>
        <end position="233"/>
    </location>
</feature>
<dbReference type="STRING" id="1469948.GCA_000732725_03776"/>
<dbReference type="OrthoDB" id="9789543at2"/>
<dbReference type="SUPFAM" id="SSF51735">
    <property type="entry name" value="NAD(P)-binding Rossmann-fold domains"/>
    <property type="match status" value="1"/>
</dbReference>
<protein>
    <submittedName>
        <fullName evidence="3">Nucleoside-diphosphate-sugar epimerase</fullName>
    </submittedName>
</protein>
<organism evidence="3 4">
    <name type="scientific">Kineothrix alysoides</name>
    <dbReference type="NCBI Taxonomy" id="1469948"/>
    <lineage>
        <taxon>Bacteria</taxon>
        <taxon>Bacillati</taxon>
        <taxon>Bacillota</taxon>
        <taxon>Clostridia</taxon>
        <taxon>Lachnospirales</taxon>
        <taxon>Lachnospiraceae</taxon>
        <taxon>Kineothrix</taxon>
    </lineage>
</organism>
<sequence>MVKKVCVTGATGFLAVPLIKLCVAKGCKVYAVVRPASVNINRLEGLKNVFIVECEMQDYNLLADKVHDNIDMFFHLSWEGIRGKHRDDEALQYKNYSNSITVLKEAIKLNTKVFVGVGSQAEYGSILGEMQESMEVNPDTEYGRFKCMLCDDGQKISEQNNIRFIWGRIFSAYGIHDTPGSLISSCIEKMRKNEAIELLQGEQDWNYIYVADVAEALWRLGIKQEAKGIFNVASKDNRKLKDYIMELKEILGSESCLKYEALDRHDALRGIRPNIDKLVSTLEWLPGTSFKAGILRCMEGINIANEND</sequence>
<comment type="caution">
    <text evidence="3">The sequence shown here is derived from an EMBL/GenBank/DDBJ whole genome shotgun (WGS) entry which is preliminary data.</text>
</comment>
<evidence type="ECO:0000313" key="4">
    <source>
        <dbReference type="Proteomes" id="UP000295718"/>
    </source>
</evidence>
<evidence type="ECO:0000256" key="1">
    <source>
        <dbReference type="ARBA" id="ARBA00007637"/>
    </source>
</evidence>
<dbReference type="RefSeq" id="WP_031392391.1">
    <property type="nucleotide sequence ID" value="NZ_JPNB01000002.1"/>
</dbReference>
<dbReference type="EMBL" id="SLUO01000004">
    <property type="protein sequence ID" value="TCL59350.1"/>
    <property type="molecule type" value="Genomic_DNA"/>
</dbReference>
<comment type="similarity">
    <text evidence="1">Belongs to the NAD(P)-dependent epimerase/dehydratase family.</text>
</comment>
<name>A0A4R1R1W8_9FIRM</name>
<dbReference type="Pfam" id="PF01370">
    <property type="entry name" value="Epimerase"/>
    <property type="match status" value="1"/>
</dbReference>
<accession>A0A4R1R1W8</accession>
<gene>
    <name evidence="3" type="ORF">EDD76_10487</name>
</gene>
<reference evidence="3 4" key="1">
    <citation type="submission" date="2019-03" db="EMBL/GenBank/DDBJ databases">
        <title>Genomic Encyclopedia of Type Strains, Phase IV (KMG-IV): sequencing the most valuable type-strain genomes for metagenomic binning, comparative biology and taxonomic classification.</title>
        <authorList>
            <person name="Goeker M."/>
        </authorList>
    </citation>
    <scope>NUCLEOTIDE SEQUENCE [LARGE SCALE GENOMIC DNA]</scope>
    <source>
        <strain evidence="3 4">DSM 100556</strain>
    </source>
</reference>
<evidence type="ECO:0000259" key="2">
    <source>
        <dbReference type="Pfam" id="PF01370"/>
    </source>
</evidence>
<proteinExistence type="inferred from homology"/>
<dbReference type="PANTHER" id="PTHR43000">
    <property type="entry name" value="DTDP-D-GLUCOSE 4,6-DEHYDRATASE-RELATED"/>
    <property type="match status" value="1"/>
</dbReference>